<accession>A0ABW8JSH0</accession>
<evidence type="ECO:0000256" key="6">
    <source>
        <dbReference type="PROSITE-ProRule" id="PRU00169"/>
    </source>
</evidence>
<dbReference type="Pfam" id="PF00512">
    <property type="entry name" value="HisKA"/>
    <property type="match status" value="1"/>
</dbReference>
<dbReference type="InterPro" id="IPR011006">
    <property type="entry name" value="CheY-like_superfamily"/>
</dbReference>
<keyword evidence="12" id="KW-1185">Reference proteome</keyword>
<dbReference type="Pfam" id="PF02518">
    <property type="entry name" value="HATPase_c"/>
    <property type="match status" value="1"/>
</dbReference>
<dbReference type="EC" id="2.7.13.3" evidence="2"/>
<evidence type="ECO:0000256" key="3">
    <source>
        <dbReference type="ARBA" id="ARBA00022553"/>
    </source>
</evidence>
<gene>
    <name evidence="11" type="ORF">ISP17_08890</name>
</gene>
<dbReference type="PROSITE" id="PS50109">
    <property type="entry name" value="HIS_KIN"/>
    <property type="match status" value="1"/>
</dbReference>
<dbReference type="InterPro" id="IPR004358">
    <property type="entry name" value="Sig_transdc_His_kin-like_C"/>
</dbReference>
<dbReference type="InterPro" id="IPR013783">
    <property type="entry name" value="Ig-like_fold"/>
</dbReference>
<evidence type="ECO:0000256" key="1">
    <source>
        <dbReference type="ARBA" id="ARBA00000085"/>
    </source>
</evidence>
<dbReference type="Proteomes" id="UP001620460">
    <property type="component" value="Unassembled WGS sequence"/>
</dbReference>
<evidence type="ECO:0000259" key="9">
    <source>
        <dbReference type="PROSITE" id="PS50109"/>
    </source>
</evidence>
<dbReference type="InterPro" id="IPR015943">
    <property type="entry name" value="WD40/YVTN_repeat-like_dom_sf"/>
</dbReference>
<dbReference type="CDD" id="cd00082">
    <property type="entry name" value="HisKA"/>
    <property type="match status" value="1"/>
</dbReference>
<keyword evidence="5" id="KW-0418">Kinase</keyword>
<evidence type="ECO:0000256" key="2">
    <source>
        <dbReference type="ARBA" id="ARBA00012438"/>
    </source>
</evidence>
<feature type="signal peptide" evidence="8">
    <location>
        <begin position="1"/>
        <end position="21"/>
    </location>
</feature>
<dbReference type="Pfam" id="PF07494">
    <property type="entry name" value="Reg_prop"/>
    <property type="match status" value="3"/>
</dbReference>
<dbReference type="Pfam" id="PF07495">
    <property type="entry name" value="Y_Y_Y"/>
    <property type="match status" value="1"/>
</dbReference>
<name>A0ABW8JSH0_9GAMM</name>
<dbReference type="SMART" id="SM00448">
    <property type="entry name" value="REC"/>
    <property type="match status" value="1"/>
</dbReference>
<dbReference type="Gene3D" id="3.40.50.2300">
    <property type="match status" value="1"/>
</dbReference>
<dbReference type="EMBL" id="JADIKM010000002">
    <property type="protein sequence ID" value="MFK2904081.1"/>
    <property type="molecule type" value="Genomic_DNA"/>
</dbReference>
<dbReference type="SUPFAM" id="SSF47384">
    <property type="entry name" value="Homodimeric domain of signal transducing histidine kinase"/>
    <property type="match status" value="1"/>
</dbReference>
<keyword evidence="7" id="KW-0472">Membrane</keyword>
<dbReference type="PRINTS" id="PR00344">
    <property type="entry name" value="BCTRLSENSOR"/>
</dbReference>
<protein>
    <recommendedName>
        <fullName evidence="2">histidine kinase</fullName>
        <ecNumber evidence="2">2.7.13.3</ecNumber>
    </recommendedName>
</protein>
<keyword evidence="4" id="KW-0808">Transferase</keyword>
<dbReference type="Gene3D" id="3.30.565.10">
    <property type="entry name" value="Histidine kinase-like ATPase, C-terminal domain"/>
    <property type="match status" value="1"/>
</dbReference>
<comment type="catalytic activity">
    <reaction evidence="1">
        <text>ATP + protein L-histidine = ADP + protein N-phospho-L-histidine.</text>
        <dbReference type="EC" id="2.7.13.3"/>
    </reaction>
</comment>
<feature type="chain" id="PRO_5045970534" description="histidine kinase" evidence="8">
    <location>
        <begin position="22"/>
        <end position="1185"/>
    </location>
</feature>
<dbReference type="Pfam" id="PF00072">
    <property type="entry name" value="Response_reg"/>
    <property type="match status" value="1"/>
</dbReference>
<proteinExistence type="predicted"/>
<evidence type="ECO:0000256" key="4">
    <source>
        <dbReference type="ARBA" id="ARBA00022679"/>
    </source>
</evidence>
<evidence type="ECO:0000256" key="8">
    <source>
        <dbReference type="SAM" id="SignalP"/>
    </source>
</evidence>
<keyword evidence="7" id="KW-0812">Transmembrane</keyword>
<dbReference type="PANTHER" id="PTHR43047:SF72">
    <property type="entry name" value="OSMOSENSING HISTIDINE PROTEIN KINASE SLN1"/>
    <property type="match status" value="1"/>
</dbReference>
<dbReference type="PROSITE" id="PS50110">
    <property type="entry name" value="RESPONSE_REGULATORY"/>
    <property type="match status" value="1"/>
</dbReference>
<evidence type="ECO:0000259" key="10">
    <source>
        <dbReference type="PROSITE" id="PS50110"/>
    </source>
</evidence>
<dbReference type="InterPro" id="IPR005467">
    <property type="entry name" value="His_kinase_dom"/>
</dbReference>
<reference evidence="11 12" key="1">
    <citation type="submission" date="2020-10" db="EMBL/GenBank/DDBJ databases">
        <title>Phylogeny of dyella-like bacteria.</title>
        <authorList>
            <person name="Fu J."/>
        </authorList>
    </citation>
    <scope>NUCLEOTIDE SEQUENCE [LARGE SCALE GENOMIC DNA]</scope>
    <source>
        <strain evidence="11 12">Gsoil3046</strain>
    </source>
</reference>
<evidence type="ECO:0000313" key="12">
    <source>
        <dbReference type="Proteomes" id="UP001620460"/>
    </source>
</evidence>
<keyword evidence="7" id="KW-1133">Transmembrane helix</keyword>
<feature type="modified residue" description="4-aspartylphosphate" evidence="6">
    <location>
        <position position="1110"/>
    </location>
</feature>
<feature type="transmembrane region" description="Helical" evidence="7">
    <location>
        <begin position="774"/>
        <end position="795"/>
    </location>
</feature>
<dbReference type="CDD" id="cd17546">
    <property type="entry name" value="REC_hyHK_CKI1_RcsC-like"/>
    <property type="match status" value="1"/>
</dbReference>
<keyword evidence="8" id="KW-0732">Signal</keyword>
<feature type="domain" description="Histidine kinase" evidence="9">
    <location>
        <begin position="828"/>
        <end position="1042"/>
    </location>
</feature>
<dbReference type="InterPro" id="IPR011123">
    <property type="entry name" value="Y_Y_Y"/>
</dbReference>
<dbReference type="SMART" id="SM00388">
    <property type="entry name" value="HisKA"/>
    <property type="match status" value="1"/>
</dbReference>
<sequence length="1185" mass="127938">MVSWVLGLMLAFATPVASGSAAPVAASASAAAPLATPQFRRYGLADGLPGAMVYAVVQDHQGAMWFGTTGGIGRYDGVDFTVFRHDVADPHSLPNNQIYTLFVDRAGRLWAGGVSGGLSRYEPASGGFAQWQHDDANPASLAHDEVWSIAQTPDGQLWVATQDGLDRLRRDGRGFEHVIDTTLPPDLSPRGMGPTRALLAENNGRLWIGSERGIYLRSPDGALRRVPVDPSFKGDLSKIWRIEGGGDEVRVSTSNGVLRIGADGVARPAWLAGVRSMSSVRDARGRLWVGTQQGAWLDNGDGSGRMFTGHSLLPGGLPADSIWQITRDREGGLWFAVADGGAAYLGPGWDGFSRMTHVPDDPTSLATTAAEVVVASRDNRLWVGEVGGIDKLDPATGEVEHVVARMPESVISMVEDPQHRLWAAGQGALYVVEGGRVQPLDTAPVGLTRPTRLVYSDDGHVYVAAWGEGIFAIDTQSRQVQPVPMPDVAAARNVSVFATRDGDPWYASAAGLMRLDRTSHRMMFVEGVPQRFIMAVAFDRSGFWVAWENGLEHYRYADGRAVSDRVVTVPPEWQSRDILGMRTDREDRLWLFATQGLWRFDPASGAFTRFGPQDGLLDGEFNNDRTAMLANGMIYGATKGGVVGFSPERLAAQSRKAVAPTVFLSALSVRRHGAVRALPVVEGGALSLGWRDRDLRVVARAASFINPAGNRFRFRLDGFDSDWVDVGPHGEREFAGLGAGDYTLRVMAAAPGGAWGTLAAPLAIHVDAPPWNRWWAWLAYAVVAAALAATLSLAWRRRVAQRHRIQLAEQQRHLAEQANAAKTQFLATLSHEIRTPMTGVIGMAELLLTTPLRPDQSDYAHAMQRSGSMLLKLLNDALDLARIEAGRFMLEPAPFDPRQLLDDVTRLVAGQARSKGIAFSLELAPDLPTSLLGDALRIEQILLNLVTNAVKFTERGKVTLGAQRSTDGVMFSVADTGPGIPEASQSRLFQRFEQEAGPQRRAGSGLGLAICRELVTLMGGSIELESRLAQGSTFRVRLPLRELSAAVPSAAPPAMSLRVLHVLLVEDDVTVAAVIRGLLERQGHAVTYVTNGLGALVELGAGPFDLLLLDLDLPGVDGFQLARMIRQREGEGERLPIVAITARSGGDEEQRSREAGMDHFLRKPLSGEQLARAMDVAIAAAALPV</sequence>
<evidence type="ECO:0000256" key="7">
    <source>
        <dbReference type="SAM" id="Phobius"/>
    </source>
</evidence>
<dbReference type="InterPro" id="IPR036890">
    <property type="entry name" value="HATPase_C_sf"/>
</dbReference>
<dbReference type="SMART" id="SM00387">
    <property type="entry name" value="HATPase_c"/>
    <property type="match status" value="1"/>
</dbReference>
<dbReference type="InterPro" id="IPR003661">
    <property type="entry name" value="HisK_dim/P_dom"/>
</dbReference>
<dbReference type="Gene3D" id="2.130.10.10">
    <property type="entry name" value="YVTN repeat-like/Quinoprotein amine dehydrogenase"/>
    <property type="match status" value="3"/>
</dbReference>
<evidence type="ECO:0000256" key="5">
    <source>
        <dbReference type="ARBA" id="ARBA00022777"/>
    </source>
</evidence>
<dbReference type="InterPro" id="IPR011110">
    <property type="entry name" value="Reg_prop"/>
</dbReference>
<feature type="domain" description="Response regulatory" evidence="10">
    <location>
        <begin position="1061"/>
        <end position="1178"/>
    </location>
</feature>
<dbReference type="PANTHER" id="PTHR43047">
    <property type="entry name" value="TWO-COMPONENT HISTIDINE PROTEIN KINASE"/>
    <property type="match status" value="1"/>
</dbReference>
<dbReference type="SUPFAM" id="SSF55874">
    <property type="entry name" value="ATPase domain of HSP90 chaperone/DNA topoisomerase II/histidine kinase"/>
    <property type="match status" value="1"/>
</dbReference>
<organism evidence="11 12">
    <name type="scientific">Dyella ginsengisoli</name>
    <dbReference type="NCBI Taxonomy" id="363848"/>
    <lineage>
        <taxon>Bacteria</taxon>
        <taxon>Pseudomonadati</taxon>
        <taxon>Pseudomonadota</taxon>
        <taxon>Gammaproteobacteria</taxon>
        <taxon>Lysobacterales</taxon>
        <taxon>Rhodanobacteraceae</taxon>
        <taxon>Dyella</taxon>
    </lineage>
</organism>
<dbReference type="Gene3D" id="2.60.40.10">
    <property type="entry name" value="Immunoglobulins"/>
    <property type="match status" value="1"/>
</dbReference>
<dbReference type="CDD" id="cd16922">
    <property type="entry name" value="HATPase_EvgS-ArcB-TorS-like"/>
    <property type="match status" value="1"/>
</dbReference>
<evidence type="ECO:0000313" key="11">
    <source>
        <dbReference type="EMBL" id="MFK2904081.1"/>
    </source>
</evidence>
<dbReference type="InterPro" id="IPR003594">
    <property type="entry name" value="HATPase_dom"/>
</dbReference>
<comment type="caution">
    <text evidence="11">The sequence shown here is derived from an EMBL/GenBank/DDBJ whole genome shotgun (WGS) entry which is preliminary data.</text>
</comment>
<dbReference type="Gene3D" id="1.10.287.130">
    <property type="match status" value="1"/>
</dbReference>
<dbReference type="SUPFAM" id="SSF52172">
    <property type="entry name" value="CheY-like"/>
    <property type="match status" value="1"/>
</dbReference>
<dbReference type="InterPro" id="IPR036097">
    <property type="entry name" value="HisK_dim/P_sf"/>
</dbReference>
<keyword evidence="3 6" id="KW-0597">Phosphoprotein</keyword>
<dbReference type="SUPFAM" id="SSF63829">
    <property type="entry name" value="Calcium-dependent phosphotriesterase"/>
    <property type="match status" value="2"/>
</dbReference>
<dbReference type="InterPro" id="IPR001789">
    <property type="entry name" value="Sig_transdc_resp-reg_receiver"/>
</dbReference>